<name>A0A4D9EX87_9SAUR</name>
<feature type="region of interest" description="Actin-binding" evidence="13">
    <location>
        <begin position="2216"/>
        <end position="2238"/>
    </location>
</feature>
<feature type="compositionally biased region" description="Polar residues" evidence="14">
    <location>
        <begin position="1025"/>
        <end position="1060"/>
    </location>
</feature>
<feature type="region of interest" description="Disordered" evidence="14">
    <location>
        <begin position="1219"/>
        <end position="1339"/>
    </location>
</feature>
<evidence type="ECO:0000259" key="15">
    <source>
        <dbReference type="PROSITE" id="PS50002"/>
    </source>
</evidence>
<dbReference type="Gene3D" id="1.25.40.530">
    <property type="entry name" value="MyTH4 domain"/>
    <property type="match status" value="2"/>
</dbReference>
<evidence type="ECO:0000259" key="17">
    <source>
        <dbReference type="PROSITE" id="PS51016"/>
    </source>
</evidence>
<dbReference type="SMART" id="SM00326">
    <property type="entry name" value="SH3"/>
    <property type="match status" value="1"/>
</dbReference>
<keyword evidence="20" id="KW-1185">Reference proteome</keyword>
<feature type="compositionally biased region" description="Basic and acidic residues" evidence="14">
    <location>
        <begin position="1622"/>
        <end position="1642"/>
    </location>
</feature>
<dbReference type="FunFam" id="2.30.30.40:FF:000201">
    <property type="entry name" value="Myosin XVA"/>
    <property type="match status" value="1"/>
</dbReference>
<evidence type="ECO:0000256" key="2">
    <source>
        <dbReference type="ARBA" id="ARBA00008314"/>
    </source>
</evidence>
<feature type="region of interest" description="Disordered" evidence="14">
    <location>
        <begin position="3051"/>
        <end position="3082"/>
    </location>
</feature>
<dbReference type="Pfam" id="PF00063">
    <property type="entry name" value="Myosin_head"/>
    <property type="match status" value="1"/>
</dbReference>
<dbReference type="GO" id="GO:0003779">
    <property type="term" value="F:actin binding"/>
    <property type="evidence" value="ECO:0007669"/>
    <property type="project" value="UniProtKB-KW"/>
</dbReference>
<dbReference type="InterPro" id="IPR001609">
    <property type="entry name" value="Myosin_head_motor_dom-like"/>
</dbReference>
<feature type="compositionally biased region" description="Acidic residues" evidence="14">
    <location>
        <begin position="488"/>
        <end position="511"/>
    </location>
</feature>
<evidence type="ECO:0000256" key="12">
    <source>
        <dbReference type="PROSITE-ProRule" id="PRU00192"/>
    </source>
</evidence>
<evidence type="ECO:0000256" key="11">
    <source>
        <dbReference type="ARBA" id="ARBA00023203"/>
    </source>
</evidence>
<feature type="compositionally biased region" description="Low complexity" evidence="14">
    <location>
        <begin position="3065"/>
        <end position="3074"/>
    </location>
</feature>
<feature type="compositionally biased region" description="Pro residues" evidence="14">
    <location>
        <begin position="1326"/>
        <end position="1335"/>
    </location>
</feature>
<dbReference type="PRINTS" id="PR00193">
    <property type="entry name" value="MYOSINHEAVY"/>
</dbReference>
<feature type="domain" description="Myosin motor" evidence="18">
    <location>
        <begin position="1659"/>
        <end position="2337"/>
    </location>
</feature>
<evidence type="ECO:0000313" key="19">
    <source>
        <dbReference type="EMBL" id="TFK10424.1"/>
    </source>
</evidence>
<dbReference type="InterPro" id="IPR036028">
    <property type="entry name" value="SH3-like_dom_sf"/>
</dbReference>
<dbReference type="Gene3D" id="2.30.30.40">
    <property type="entry name" value="SH3 Domains"/>
    <property type="match status" value="2"/>
</dbReference>
<keyword evidence="3 12" id="KW-0728">SH3 domain</keyword>
<evidence type="ECO:0000256" key="5">
    <source>
        <dbReference type="ARBA" id="ARBA00022737"/>
    </source>
</evidence>
<feature type="region of interest" description="Disordered" evidence="14">
    <location>
        <begin position="681"/>
        <end position="881"/>
    </location>
</feature>
<dbReference type="Gene3D" id="3.40.850.10">
    <property type="entry name" value="Kinesin motor domain"/>
    <property type="match status" value="1"/>
</dbReference>
<evidence type="ECO:0000256" key="13">
    <source>
        <dbReference type="PROSITE-ProRule" id="PRU00782"/>
    </source>
</evidence>
<evidence type="ECO:0000256" key="9">
    <source>
        <dbReference type="ARBA" id="ARBA00023123"/>
    </source>
</evidence>
<dbReference type="EMBL" id="QXTE01000040">
    <property type="protein sequence ID" value="TFK10424.1"/>
    <property type="molecule type" value="Genomic_DNA"/>
</dbReference>
<feature type="compositionally biased region" description="Low complexity" evidence="14">
    <location>
        <begin position="1005"/>
        <end position="1020"/>
    </location>
</feature>
<dbReference type="STRING" id="55544.A0A4D9EX87"/>
<feature type="compositionally biased region" description="Polar residues" evidence="14">
    <location>
        <begin position="957"/>
        <end position="974"/>
    </location>
</feature>
<evidence type="ECO:0000313" key="20">
    <source>
        <dbReference type="Proteomes" id="UP000297703"/>
    </source>
</evidence>
<dbReference type="Pfam" id="PF07653">
    <property type="entry name" value="SH3_2"/>
    <property type="match status" value="1"/>
</dbReference>
<keyword evidence="6 13" id="KW-0547">Nucleotide-binding</keyword>
<dbReference type="InterPro" id="IPR011993">
    <property type="entry name" value="PH-like_dom_sf"/>
</dbReference>
<keyword evidence="4" id="KW-0963">Cytoplasm</keyword>
<dbReference type="PROSITE" id="PS50002">
    <property type="entry name" value="SH3"/>
    <property type="match status" value="1"/>
</dbReference>
<dbReference type="Pfam" id="PF26570">
    <property type="entry name" value="MYO15"/>
    <property type="match status" value="1"/>
</dbReference>
<feature type="region of interest" description="Disordered" evidence="14">
    <location>
        <begin position="1614"/>
        <end position="1662"/>
    </location>
</feature>
<evidence type="ECO:0000256" key="6">
    <source>
        <dbReference type="ARBA" id="ARBA00022741"/>
    </source>
</evidence>
<dbReference type="Pfam" id="PF00373">
    <property type="entry name" value="FERM_M"/>
    <property type="match status" value="1"/>
</dbReference>
<dbReference type="Gene3D" id="1.20.5.190">
    <property type="match status" value="1"/>
</dbReference>
<dbReference type="Proteomes" id="UP000297703">
    <property type="component" value="Unassembled WGS sequence"/>
</dbReference>
<evidence type="ECO:0000259" key="16">
    <source>
        <dbReference type="PROSITE" id="PS50057"/>
    </source>
</evidence>
<dbReference type="Gene3D" id="1.20.58.530">
    <property type="match status" value="1"/>
</dbReference>
<feature type="compositionally biased region" description="Polar residues" evidence="14">
    <location>
        <begin position="1093"/>
        <end position="1118"/>
    </location>
</feature>
<feature type="domain" description="FERM" evidence="16">
    <location>
        <begin position="3650"/>
        <end position="3971"/>
    </location>
</feature>
<dbReference type="OrthoDB" id="8182952at2759"/>
<comment type="caution">
    <text evidence="19">The sequence shown here is derived from an EMBL/GenBank/DDBJ whole genome shotgun (WGS) entry which is preliminary data.</text>
</comment>
<feature type="compositionally biased region" description="Pro residues" evidence="14">
    <location>
        <begin position="2769"/>
        <end position="2784"/>
    </location>
</feature>
<feature type="compositionally biased region" description="Low complexity" evidence="14">
    <location>
        <begin position="1162"/>
        <end position="1179"/>
    </location>
</feature>
<feature type="compositionally biased region" description="Polar residues" evidence="14">
    <location>
        <begin position="2903"/>
        <end position="2915"/>
    </location>
</feature>
<feature type="region of interest" description="Disordered" evidence="14">
    <location>
        <begin position="1584"/>
        <end position="1603"/>
    </location>
</feature>
<evidence type="ECO:0000256" key="3">
    <source>
        <dbReference type="ARBA" id="ARBA00022443"/>
    </source>
</evidence>
<dbReference type="PANTHER" id="PTHR22692:SF21">
    <property type="entry name" value="MYOSIN XVA"/>
    <property type="match status" value="1"/>
</dbReference>
<dbReference type="PROSITE" id="PS50096">
    <property type="entry name" value="IQ"/>
    <property type="match status" value="2"/>
</dbReference>
<dbReference type="InterPro" id="IPR027417">
    <property type="entry name" value="P-loop_NTPase"/>
</dbReference>
<dbReference type="SMART" id="SM00139">
    <property type="entry name" value="MyTH4"/>
    <property type="match status" value="2"/>
</dbReference>
<dbReference type="GO" id="GO:0005524">
    <property type="term" value="F:ATP binding"/>
    <property type="evidence" value="ECO:0007669"/>
    <property type="project" value="UniProtKB-UniRule"/>
</dbReference>
<reference evidence="19 20" key="2">
    <citation type="submission" date="2019-04" db="EMBL/GenBank/DDBJ databases">
        <title>The genome sequence of big-headed turtle.</title>
        <authorList>
            <person name="Gong S."/>
        </authorList>
    </citation>
    <scope>NUCLEOTIDE SEQUENCE [LARGE SCALE GENOMIC DNA]</scope>
    <source>
        <strain evidence="19">DO16091913</strain>
        <tissue evidence="19">Muscle</tissue>
    </source>
</reference>
<comment type="similarity">
    <text evidence="2 13">Belongs to the TRAFAC class myosin-kinesin ATPase superfamily. Myosin family.</text>
</comment>
<keyword evidence="11 13" id="KW-0009">Actin-binding</keyword>
<dbReference type="PROSITE" id="PS51016">
    <property type="entry name" value="MYTH4"/>
    <property type="match status" value="2"/>
</dbReference>
<dbReference type="InterPro" id="IPR036961">
    <property type="entry name" value="Kinesin_motor_dom_sf"/>
</dbReference>
<feature type="region of interest" description="Disordered" evidence="14">
    <location>
        <begin position="2747"/>
        <end position="2801"/>
    </location>
</feature>
<feature type="region of interest" description="Disordered" evidence="14">
    <location>
        <begin position="168"/>
        <end position="211"/>
    </location>
</feature>
<evidence type="ECO:0000256" key="1">
    <source>
        <dbReference type="ARBA" id="ARBA00004496"/>
    </source>
</evidence>
<dbReference type="GO" id="GO:0005737">
    <property type="term" value="C:cytoplasm"/>
    <property type="evidence" value="ECO:0007669"/>
    <property type="project" value="UniProtKB-SubCell"/>
</dbReference>
<feature type="region of interest" description="Disordered" evidence="14">
    <location>
        <begin position="2895"/>
        <end position="2930"/>
    </location>
</feature>
<dbReference type="Gene3D" id="1.20.120.720">
    <property type="entry name" value="Myosin VI head, motor domain, U50 subdomain"/>
    <property type="match status" value="1"/>
</dbReference>
<keyword evidence="9 13" id="KW-0518">Myosin</keyword>
<dbReference type="PROSITE" id="PS51456">
    <property type="entry name" value="MYOSIN_MOTOR"/>
    <property type="match status" value="1"/>
</dbReference>
<feature type="region of interest" description="Disordered" evidence="14">
    <location>
        <begin position="1"/>
        <end position="150"/>
    </location>
</feature>
<dbReference type="InterPro" id="IPR019748">
    <property type="entry name" value="FERM_central"/>
</dbReference>
<dbReference type="Gene3D" id="1.10.10.820">
    <property type="match status" value="1"/>
</dbReference>
<dbReference type="InterPro" id="IPR059004">
    <property type="entry name" value="MYO15"/>
</dbReference>
<evidence type="ECO:0000256" key="4">
    <source>
        <dbReference type="ARBA" id="ARBA00022490"/>
    </source>
</evidence>
<evidence type="ECO:0000256" key="8">
    <source>
        <dbReference type="ARBA" id="ARBA00023054"/>
    </source>
</evidence>
<sequence>MGGKKGETKKTAEKGGNAKKGKDEVKGGKSNVKGGKGKEVAKGKGKDEKKGKDAKKGKKEVLSESEEASDSELTKSNAEEDSDEESEMVEEEEEDEDEDSEEDRKKTKGKDKKEASKAMGGKKQGKGKKVLSEEEEEEEEEEDYFAKKKKKDLHLKGASHLVMGLAGDDAKKKKGAKKEHAKAQLKGATKAMAGLARREVEPPKSKMKKSLKSASKLFMGFKRLGLKRSKKGQFKNTSRFFWGLNKYSTKKKMKKKNKAVLKSTSNLMMRFKSIGKKKKKEEATGNPKKPSFLLIRLGLGGEKPKEEGGFFSSLFRQRRTKEKFKPRAQILSKAAAATSWLTRKFLSKRARLTYKERSMNEAWLSRIGAKKLPFPSEDEILRHRANMKRFSGARRLYGQGEEEYGYPPEFEHGGLVRQPSGRFSQPGPSEYEGPAVPLDYYNCYQDDSSFYDPQAPAQYGYPEEESYLQAPTDYADGHDFHNRRVSDYEDDPGYDMEEEYGLYEEPMDYYDDPLQNQSDYYDYEDQDYESPSGYSPYEPYDQYRSDMDYYEEQTGPYGSFEDKYGPSGGPYNLRVDEMGYLDDYSPQHEISYSEYEWDPPAQSSYNPYAYPLDDITEMDEPEELADENGDYPFMLPNSSFFEQQGIEETLPSKLSLNRKFRLFPRPQVKLFGRDKLDVPLPPSPHISLAGVDQDEDDYGEYEPLASPFAQFSVGDPQPSVTYGPVGQDHGSRLPRPHSPKSMGSRFDPGQQSNVQGAHLQSFSPRGCGSPLGQFLQRSLTQPKPILKHRGSEVKGRPPTPSPVRRTTSLSFGESGPPSPQPSIRHSDMPSSTSSPKLSRQRRSPERQSFHHSSPQPSVRRFDIPQEKSHDRHPFIEPSYKKFGHKLAGMETLDSAPFLPMRKFDYTASNNNNSQRPPSPQPLRRVGSRSSLELLRPPSHSSMWQRPPSPKPSVKRLNFNQPQLDFQKPETNNPFLQHFGSHMTGKSPQLPSYQSPMRPRSPLPSPRSSLRMKSPPSLRRPGSPVSRENVSSPPLSWRQNSFTAGSTAPIDSTFQPMSSPRPTAHNPFMSRRSWSPQPVLKHVTSTRGEPPSSLPSRQPTLKSSSSRFQMFGSTPQGTAPATLPGSLAPPGLHNPALGELKAPSSPHPSLRQFGSPPEARSLSFSARGAGSIRSSSPQLSRRLRRSPVEMHRRLPQAWNRQPEPPTKAVKPLMRNSFLKQLGRPAGAPSPIPPSSMPSVRAGPPSRGLARTPSPQMLTRQGSHRVTIKDSPNFLPGWSPSPMDANGLAGQLPARPRWDRASGNEMPAQRTPSPKMAGGGSMRSISKLPPPPSPAPGIPNAFIKRIGQPLAGMTQTPSMRRPSPEETSSMLAGEAGGRNAFLKRFGQPVAGQTSGPTALKFSVREGGHVAQGQRPPSPTDPRRPLGRSPSQKLASPAPSLKHAMMPMGEANRPRSPTPNWAHKVPGGNLSYSATCSPHAVLKGKANLGPQSQRTVAFKGSHSVTGAGPSFAGSPSLQDACNRPAKLPAELFENEDMSGEDGAGRYAVVMPQVQRLGSFRRMSYMHKQHWSKQQMVNVRASPSAWSSEKLLHNPPTESLNRWSGRRGDSTAGYLTHRSSVQNRGDGNHWERGNTGKKPPWHDKMHSIHNLPSRSPREEPKEDGVEDMTQLQDLQEGAVLQNIKTRFDRELIYTYIGSILVSVNPYKMYNIYGTEQVLQYEGRALGENPPHLFAIANVAYTKMMDAKHNQCIIISGESGSGKTEATKLVLRYLAAVNQKRNVMPQQILEATPLLESFGNAKTVRNDNSSRFGKFVEIFLEEGLICGAITSQYLLEKSRIVFQAKNERNYHIFYEMLAGLPAQQKQQFCLQDAETYYYLNQGGNCEIPGKSDAEDFRRLLSAMEILNFSTEDQNSIFRILSSILHLGNVYFEKYETDCQEVASVVSAREIRAVAELLQISPEGLQKAITFKVTETLREKIFTPLTVESAVDARDAIAKILYSLLFSWLTDRINKLVYPKKEALSIAILDIYGFEDLSFNSFEQLCINYANEYLQFFFNKIVFKEEQEEYVREQIEWKEITFSDNQPCIDLIAQKPHGILRILDDQSSFPQATDHTFLQKCHYHHGSNALYTKPKMPLPEFTIKHFAGKVTYQVHKFLDKNYDQVRQDVLDLFVNSKTKVVANLFFGHAQLVAQQRTMLGKNSTVTRRYKAPTVAAKFQQSLLDLVEKMERCNPFFVRCLKPNNKKEPAVFEADIVSSQLRYSGILETIRIRKEGFPVRIPFQIFIDRYRCLVDIRPGITPDGVSCVEVLKKLCAVSPTMYCIGVSKLFMKEHLYQLLESKRDRALHRAALTLQHYARAFFIKQRFRSLRRKIILLQSQSRGYLARQRYKRLRKSLIKFRSLVHMYVNRRRYLKRKEEARRWAEEEKKKAEQELTKREVVDVTHLEVPAELAGLLELAAAHKPVNAQCVVPVPAPKLQTDSRLTLPLDINNYPMAKYVRVHFQEPSFGMLTAPLASPLTQLEEELVQEALSLFKLILRFMGDPHLGGTPENLFGNYIVQKGLSAPGLRDEILAQIANQVWRNTNINNEERGWLLLAACLSGFAPSAGLEKHLLKFVSDYAFDGYKPVCQHKLMQAMLRSQLGPETARAYPPSLLEWTANRQRASMALDVYCFNGDYFSCPIHSWSTGEELAGDVLKHRGLTEGWRGWSISMKDGAQWAELAGHDYILDLVSDLELPRGFPKQKSYFIVASEGADKGSGGASAVFGQGLDSDEEVPPPPLTKAPTVPPPNTPDSDGYYSRADSDTVSEARTHKGLDRYLDSLFDPVLCYGNGDLEKPAAVSRKMKGGGRVGGGGSNVDQGSARAPLKMPQQTGLQEPSLVLQRDHIKQQALLRARQITRQATALQQQQADSTASPNASQATSPRPADGAPSTAQSVPGTALPLQRTAVSGAPARTAAFLQKAAPASRLRAGELVRPAMLSSQHFPEPTQHIKNIIKQCQRPARLPEPIRKEGGKVFVKKMDPHEEAMMILKGQMSVAPGPPTAAPVAKEAIAMVKPVTSTKRPLPPSPAAVPSPAATARSPMSPPVPVSRELPAECEQVQTQLHRCCSEEFYAYRNVSWKIYIRKEVFYPKDNFNSPLLLDLIFRQIFHDTLSDTCLRITPEERLHMRSLFAENKLDSFSPVADDSVKKEIVIAARDGWEVYFSRLFPATGSVGTGVQILAVSHTGIKLLRLVKGTNMPGEQLRVLRGYSYSDILFVTIPSKHMLEFNLTNEKLILFSPKAPQVKAMIDYFITELKKDSQYVVAVKSYVTDDRSLLSFHKGDIIHLQPLEQPERDHWHGCVVRKKVTYLEELKRGTQDFGWKFGAIHGRSGRFPAEYVQPVAAPDFIHLPVDRKEEPKNKQGKVAASAAVAVAVASTAVAQELDRKIEVSPAGSDYAESGEEYGGELPGDSALQGGQFPMHEFAKKYFREAQRTKTDSCKQKSRKGKDSPDVAETLKFTKCPLQESLIEFTDSCLNRAAAEAFQAVMKFMGDWPLKGQTELDVVCAVLKLCADQEVMRDEVYCQILKQTTDNTSRRMDSCQKGWRLLYILTAYYKCSEVLKPYLLWHLQETCRSPGAQFQGIAKACEQNLRKTFQFGGRREFPSSMELKAMVAGRSAKRQLFLLPGGIERHLKIKTCSVALDVIEEMCYEMGLHRPEAFDEYVIFAVTNGGQNVRPLSRREYILDVATEMEQVDSSYMFWYRRVIWTQPLKFDNELYVTMHYNQVLPDYLKGLFNILPPLQPSEQQCQQVSKLTALQHRAKDSMYLPTVREVQGYVPPQFCRALKAQSWLNAVLQHMPQVQALSAHQARAQFLGLLSAFPMFGSSFFYIQSCSNNAIVSPCILAVNQNGLHFLNKDTHELIVKFSLKEIQSTRTQRPTAGSSYPYVEIVLGDLMAQRMTQLQLEQGLELCRVIATHMESLLYAREKRLTLPPSEITLL</sequence>
<gene>
    <name evidence="19" type="ORF">DR999_PMT06342</name>
</gene>
<feature type="region of interest" description="Disordered" evidence="14">
    <location>
        <begin position="903"/>
        <end position="1186"/>
    </location>
</feature>
<feature type="domain" description="MyTH4" evidence="17">
    <location>
        <begin position="3491"/>
        <end position="3645"/>
    </location>
</feature>
<evidence type="ECO:0000256" key="10">
    <source>
        <dbReference type="ARBA" id="ARBA00023175"/>
    </source>
</evidence>
<dbReference type="InterPro" id="IPR000857">
    <property type="entry name" value="MyTH4_dom"/>
</dbReference>
<protein>
    <submittedName>
        <fullName evidence="19">Unconventional myosin-XV</fullName>
    </submittedName>
</protein>
<dbReference type="CDD" id="cd14473">
    <property type="entry name" value="FERM_B-lobe"/>
    <property type="match status" value="1"/>
</dbReference>
<feature type="domain" description="SH3" evidence="15">
    <location>
        <begin position="3290"/>
        <end position="3376"/>
    </location>
</feature>
<dbReference type="InterPro" id="IPR001452">
    <property type="entry name" value="SH3_domain"/>
</dbReference>
<feature type="compositionally biased region" description="Polar residues" evidence="14">
    <location>
        <begin position="983"/>
        <end position="993"/>
    </location>
</feature>
<feature type="compositionally biased region" description="Low complexity" evidence="14">
    <location>
        <begin position="908"/>
        <end position="941"/>
    </location>
</feature>
<feature type="compositionally biased region" description="Acidic residues" evidence="14">
    <location>
        <begin position="133"/>
        <end position="143"/>
    </location>
</feature>
<dbReference type="PANTHER" id="PTHR22692">
    <property type="entry name" value="MYOSIN VII, XV"/>
    <property type="match status" value="1"/>
</dbReference>
<feature type="region of interest" description="Disordered" evidence="14">
    <location>
        <begin position="407"/>
        <end position="542"/>
    </location>
</feature>
<feature type="compositionally biased region" description="Acidic residues" evidence="14">
    <location>
        <begin position="79"/>
        <end position="101"/>
    </location>
</feature>
<feature type="compositionally biased region" description="Polar residues" evidence="14">
    <location>
        <begin position="749"/>
        <end position="763"/>
    </location>
</feature>
<dbReference type="PROSITE" id="PS50057">
    <property type="entry name" value="FERM_3"/>
    <property type="match status" value="1"/>
</dbReference>
<dbReference type="InterPro" id="IPR000299">
    <property type="entry name" value="FERM_domain"/>
</dbReference>
<dbReference type="FunFam" id="1.10.10.820:FF:000001">
    <property type="entry name" value="Myosin heavy chain"/>
    <property type="match status" value="1"/>
</dbReference>
<keyword evidence="7 13" id="KW-0067">ATP-binding</keyword>
<dbReference type="Gene3D" id="6.20.240.20">
    <property type="match status" value="1"/>
</dbReference>
<dbReference type="InterPro" id="IPR041795">
    <property type="entry name" value="MyoXV_FERM_C"/>
</dbReference>
<comment type="subcellular location">
    <subcellularLocation>
        <location evidence="1">Cytoplasm</location>
    </subcellularLocation>
</comment>
<feature type="compositionally biased region" description="Basic and acidic residues" evidence="14">
    <location>
        <begin position="36"/>
        <end position="51"/>
    </location>
</feature>
<feature type="domain" description="MyTH4" evidence="17">
    <location>
        <begin position="2503"/>
        <end position="2654"/>
    </location>
</feature>
<reference evidence="19 20" key="1">
    <citation type="submission" date="2019-04" db="EMBL/GenBank/DDBJ databases">
        <title>Draft genome of the big-headed turtle Platysternon megacephalum.</title>
        <authorList>
            <person name="Gong S."/>
        </authorList>
    </citation>
    <scope>NUCLEOTIDE SEQUENCE [LARGE SCALE GENOMIC DNA]</scope>
    <source>
        <strain evidence="19">DO16091913</strain>
        <tissue evidence="19">Muscle</tissue>
    </source>
</reference>
<keyword evidence="10 13" id="KW-0505">Motor protein</keyword>
<organism evidence="19 20">
    <name type="scientific">Platysternon megacephalum</name>
    <name type="common">big-headed turtle</name>
    <dbReference type="NCBI Taxonomy" id="55544"/>
    <lineage>
        <taxon>Eukaryota</taxon>
        <taxon>Metazoa</taxon>
        <taxon>Chordata</taxon>
        <taxon>Craniata</taxon>
        <taxon>Vertebrata</taxon>
        <taxon>Euteleostomi</taxon>
        <taxon>Archelosauria</taxon>
        <taxon>Testudinata</taxon>
        <taxon>Testudines</taxon>
        <taxon>Cryptodira</taxon>
        <taxon>Durocryptodira</taxon>
        <taxon>Testudinoidea</taxon>
        <taxon>Platysternidae</taxon>
        <taxon>Platysternon</taxon>
    </lineage>
</organism>
<dbReference type="SUPFAM" id="SSF50044">
    <property type="entry name" value="SH3-domain"/>
    <property type="match status" value="1"/>
</dbReference>
<dbReference type="FunFam" id="1.20.58.530:FF:000005">
    <property type="entry name" value="unconventional myosin-IXa isoform X1"/>
    <property type="match status" value="1"/>
</dbReference>
<feature type="compositionally biased region" description="Basic and acidic residues" evidence="14">
    <location>
        <begin position="859"/>
        <end position="874"/>
    </location>
</feature>
<evidence type="ECO:0000256" key="7">
    <source>
        <dbReference type="ARBA" id="ARBA00022840"/>
    </source>
</evidence>
<dbReference type="InterPro" id="IPR000048">
    <property type="entry name" value="IQ_motif_EF-hand-BS"/>
</dbReference>
<evidence type="ECO:0000256" key="14">
    <source>
        <dbReference type="SAM" id="MobiDB-lite"/>
    </source>
</evidence>
<accession>A0A4D9EX87</accession>
<feature type="binding site" evidence="13">
    <location>
        <begin position="1752"/>
        <end position="1759"/>
    </location>
    <ligand>
        <name>ATP</name>
        <dbReference type="ChEBI" id="CHEBI:30616"/>
    </ligand>
</feature>
<keyword evidence="8" id="KW-0175">Coiled coil</keyword>
<dbReference type="GO" id="GO:0016459">
    <property type="term" value="C:myosin complex"/>
    <property type="evidence" value="ECO:0007669"/>
    <property type="project" value="UniProtKB-KW"/>
</dbReference>
<feature type="region of interest" description="Disordered" evidence="14">
    <location>
        <begin position="2837"/>
        <end position="2856"/>
    </location>
</feature>
<dbReference type="SUPFAM" id="SSF47031">
    <property type="entry name" value="Second domain of FERM"/>
    <property type="match status" value="1"/>
</dbReference>
<dbReference type="Pfam" id="PF00784">
    <property type="entry name" value="MyTH4"/>
    <property type="match status" value="2"/>
</dbReference>
<dbReference type="GO" id="GO:0003774">
    <property type="term" value="F:cytoskeletal motor activity"/>
    <property type="evidence" value="ECO:0007669"/>
    <property type="project" value="UniProtKB-UniRule"/>
</dbReference>
<dbReference type="InterPro" id="IPR035963">
    <property type="entry name" value="FERM_2"/>
</dbReference>
<dbReference type="InterPro" id="IPR038185">
    <property type="entry name" value="MyTH4_dom_sf"/>
</dbReference>
<feature type="region of interest" description="Disordered" evidence="14">
    <location>
        <begin position="1404"/>
        <end position="1454"/>
    </location>
</feature>
<evidence type="ECO:0000259" key="18">
    <source>
        <dbReference type="PROSITE" id="PS51456"/>
    </source>
</evidence>
<dbReference type="CDD" id="cd13201">
    <property type="entry name" value="FERM_C_MyoXV"/>
    <property type="match status" value="1"/>
</dbReference>
<dbReference type="InterPro" id="IPR051567">
    <property type="entry name" value="Unconventional_Myosin_ATPase"/>
</dbReference>
<feature type="compositionally biased region" description="Basic and acidic residues" evidence="14">
    <location>
        <begin position="475"/>
        <end position="487"/>
    </location>
</feature>
<keyword evidence="5" id="KW-0677">Repeat</keyword>
<dbReference type="SMART" id="SM00242">
    <property type="entry name" value="MYSc"/>
    <property type="match status" value="1"/>
</dbReference>
<dbReference type="SUPFAM" id="SSF52540">
    <property type="entry name" value="P-loop containing nucleoside triphosphate hydrolases"/>
    <property type="match status" value="1"/>
</dbReference>
<dbReference type="Gene3D" id="2.30.29.30">
    <property type="entry name" value="Pleckstrin-homology domain (PH domain)/Phosphotyrosine-binding domain (PTB)"/>
    <property type="match status" value="2"/>
</dbReference>
<dbReference type="SMART" id="SM00015">
    <property type="entry name" value="IQ"/>
    <property type="match status" value="3"/>
</dbReference>
<feature type="region of interest" description="Disordered" evidence="14">
    <location>
        <begin position="1350"/>
        <end position="1369"/>
    </location>
</feature>
<feature type="compositionally biased region" description="Polar residues" evidence="14">
    <location>
        <begin position="828"/>
        <end position="837"/>
    </location>
</feature>
<proteinExistence type="inferred from homology"/>
<feature type="compositionally biased region" description="Basic and acidic residues" evidence="14">
    <location>
        <begin position="1"/>
        <end position="13"/>
    </location>
</feature>